<dbReference type="STRING" id="75743.A0A401PTY8"/>
<keyword evidence="2" id="KW-1185">Reference proteome</keyword>
<dbReference type="GO" id="GO:0030139">
    <property type="term" value="C:endocytic vesicle"/>
    <property type="evidence" value="ECO:0007669"/>
    <property type="project" value="TreeGrafter"/>
</dbReference>
<dbReference type="GO" id="GO:0006897">
    <property type="term" value="P:endocytosis"/>
    <property type="evidence" value="ECO:0007669"/>
    <property type="project" value="TreeGrafter"/>
</dbReference>
<organism evidence="1 2">
    <name type="scientific">Scyliorhinus torazame</name>
    <name type="common">Cloudy catshark</name>
    <name type="synonym">Catulus torazame</name>
    <dbReference type="NCBI Taxonomy" id="75743"/>
    <lineage>
        <taxon>Eukaryota</taxon>
        <taxon>Metazoa</taxon>
        <taxon>Chordata</taxon>
        <taxon>Craniata</taxon>
        <taxon>Vertebrata</taxon>
        <taxon>Chondrichthyes</taxon>
        <taxon>Elasmobranchii</taxon>
        <taxon>Galeomorphii</taxon>
        <taxon>Galeoidea</taxon>
        <taxon>Carcharhiniformes</taxon>
        <taxon>Scyliorhinidae</taxon>
        <taxon>Scyliorhinus</taxon>
    </lineage>
</organism>
<accession>A0A401PTY8</accession>
<reference evidence="1 2" key="1">
    <citation type="journal article" date="2018" name="Nat. Ecol. Evol.">
        <title>Shark genomes provide insights into elasmobranch evolution and the origin of vertebrates.</title>
        <authorList>
            <person name="Hara Y"/>
            <person name="Yamaguchi K"/>
            <person name="Onimaru K"/>
            <person name="Kadota M"/>
            <person name="Koyanagi M"/>
            <person name="Keeley SD"/>
            <person name="Tatsumi K"/>
            <person name="Tanaka K"/>
            <person name="Motone F"/>
            <person name="Kageyama Y"/>
            <person name="Nozu R"/>
            <person name="Adachi N"/>
            <person name="Nishimura O"/>
            <person name="Nakagawa R"/>
            <person name="Tanegashima C"/>
            <person name="Kiyatake I"/>
            <person name="Matsumoto R"/>
            <person name="Murakumo K"/>
            <person name="Nishida K"/>
            <person name="Terakita A"/>
            <person name="Kuratani S"/>
            <person name="Sato K"/>
            <person name="Hyodo S Kuraku.S."/>
        </authorList>
    </citation>
    <scope>NUCLEOTIDE SEQUENCE [LARGE SCALE GENOMIC DNA]</scope>
</reference>
<dbReference type="PANTHER" id="PTHR21663:SF1">
    <property type="entry name" value="HEAT REPEAT-CONTAINING PROTEIN 5A"/>
    <property type="match status" value="1"/>
</dbReference>
<dbReference type="GO" id="GO:0016020">
    <property type="term" value="C:membrane"/>
    <property type="evidence" value="ECO:0007669"/>
    <property type="project" value="TreeGrafter"/>
</dbReference>
<evidence type="ECO:0000313" key="2">
    <source>
        <dbReference type="Proteomes" id="UP000288216"/>
    </source>
</evidence>
<comment type="caution">
    <text evidence="1">The sequence shown here is derived from an EMBL/GenBank/DDBJ whole genome shotgun (WGS) entry which is preliminary data.</text>
</comment>
<dbReference type="EMBL" id="BFAA01016606">
    <property type="protein sequence ID" value="GCB76591.1"/>
    <property type="molecule type" value="Genomic_DNA"/>
</dbReference>
<dbReference type="GO" id="GO:0008104">
    <property type="term" value="P:intracellular protein localization"/>
    <property type="evidence" value="ECO:0007669"/>
    <property type="project" value="TreeGrafter"/>
</dbReference>
<dbReference type="OMA" id="NQICISK"/>
<dbReference type="SUPFAM" id="SSF48371">
    <property type="entry name" value="ARM repeat"/>
    <property type="match status" value="1"/>
</dbReference>
<dbReference type="OrthoDB" id="192608at2759"/>
<sequence>MSLAVGAALQALKAVVSSPMARAEKSRVAWTRLLRSALATILEFWNPEMTQSELDEVSMLTAISIFLVSANPEVTCVQCLEKKCINRFKIILNSKNPVVLMHCYKLLQSLFPNRAVSTPYIHSLTVLIVERLREVEKEKPSTCTELQAVQEGMKTLETLVSMADEQNRVHLVVLILPILISFLLDENALTSAPNPAKSLHEFALQNLMRIGPQYPSIFQKLMGSSPAMKARLEGAVKGNQESVKAKTAAGQSKCLGKSSPSIQLKTNFSNF</sequence>
<dbReference type="GO" id="GO:0005794">
    <property type="term" value="C:Golgi apparatus"/>
    <property type="evidence" value="ECO:0007669"/>
    <property type="project" value="TreeGrafter"/>
</dbReference>
<dbReference type="Proteomes" id="UP000288216">
    <property type="component" value="Unassembled WGS sequence"/>
</dbReference>
<dbReference type="InterPro" id="IPR040108">
    <property type="entry name" value="Laa1/Sip1/HEATR5"/>
</dbReference>
<evidence type="ECO:0000313" key="1">
    <source>
        <dbReference type="EMBL" id="GCB76591.1"/>
    </source>
</evidence>
<proteinExistence type="predicted"/>
<dbReference type="AlphaFoldDB" id="A0A401PTY8"/>
<name>A0A401PTY8_SCYTO</name>
<gene>
    <name evidence="1" type="ORF">scyTo_0020491</name>
</gene>
<dbReference type="PANTHER" id="PTHR21663">
    <property type="entry name" value="HYPOTHETICAL HEAT DOMAIN-CONTAINING"/>
    <property type="match status" value="1"/>
</dbReference>
<dbReference type="InterPro" id="IPR016024">
    <property type="entry name" value="ARM-type_fold"/>
</dbReference>
<evidence type="ECO:0008006" key="3">
    <source>
        <dbReference type="Google" id="ProtNLM"/>
    </source>
</evidence>
<protein>
    <recommendedName>
        <fullName evidence="3">HEAT repeat-containing protein 1</fullName>
    </recommendedName>
</protein>
<dbReference type="GO" id="GO:0042147">
    <property type="term" value="P:retrograde transport, endosome to Golgi"/>
    <property type="evidence" value="ECO:0007669"/>
    <property type="project" value="TreeGrafter"/>
</dbReference>
<dbReference type="GO" id="GO:0005829">
    <property type="term" value="C:cytosol"/>
    <property type="evidence" value="ECO:0007669"/>
    <property type="project" value="GOC"/>
</dbReference>